<evidence type="ECO:0000313" key="19">
    <source>
        <dbReference type="Proteomes" id="UP000632858"/>
    </source>
</evidence>
<comment type="caution">
    <text evidence="18">The sequence shown here is derived from an EMBL/GenBank/DDBJ whole genome shotgun (WGS) entry which is preliminary data.</text>
</comment>
<feature type="active site" description="Nucleophile" evidence="9 10">
    <location>
        <position position="50"/>
    </location>
</feature>
<dbReference type="SUPFAM" id="SSF69075">
    <property type="entry name" value="Glutamyl tRNA-reductase dimerization domain"/>
    <property type="match status" value="1"/>
</dbReference>
<evidence type="ECO:0000256" key="8">
    <source>
        <dbReference type="ARBA" id="ARBA00068659"/>
    </source>
</evidence>
<sequence>MPLHVLGLNHHTAPVDLRERVSVSESQQEAALQALMQVPGVEQAVLLSTCNRTEIYGQITPEHEPQLARWLAEYHGVRPEALDAYLYRHSEEAAVKHLFRVAAGLDSLIMGEPQILGQVKQAWSLARQQGAVQGPLDRLFQHTFATAKRVRTETRIGAHPVSVAYASVKLARQLFNQLDDSSVMLIGAGETIELAAQHLANAKVKRMLIANRTLEHAQALATRFSGFALPLSEAARHMAEADILISATASPVPVVHAADVAAALKQRRHRPMLLIDLAVPRDIEPEVAALDDVYLYTVDDLDHVLEESRAFRQQAAVEAENLISLQAEHFFAQLKALNHQSGLLKLRSHVDGAREALLVKAKQALARGEDPETVLETLANQLSNRILHGPTAALRRAALDGDTQLLQAAEQLFRLDTDAQP</sequence>
<feature type="binding site" evidence="9 11">
    <location>
        <begin position="49"/>
        <end position="52"/>
    </location>
    <ligand>
        <name>substrate</name>
    </ligand>
</feature>
<dbReference type="GO" id="GO:0019353">
    <property type="term" value="P:protoporphyrinogen IX biosynthetic process from glutamate"/>
    <property type="evidence" value="ECO:0007669"/>
    <property type="project" value="TreeGrafter"/>
</dbReference>
<evidence type="ECO:0000256" key="12">
    <source>
        <dbReference type="PIRSR" id="PIRSR000445-3"/>
    </source>
</evidence>
<dbReference type="PIRSF" id="PIRSF000445">
    <property type="entry name" value="4pyrrol_synth_GluRdtase"/>
    <property type="match status" value="1"/>
</dbReference>
<comment type="catalytic activity">
    <reaction evidence="7 9 14">
        <text>(S)-4-amino-5-oxopentanoate + tRNA(Glu) + NADP(+) = L-glutamyl-tRNA(Glu) + NADPH + H(+)</text>
        <dbReference type="Rhea" id="RHEA:12344"/>
        <dbReference type="Rhea" id="RHEA-COMP:9663"/>
        <dbReference type="Rhea" id="RHEA-COMP:9680"/>
        <dbReference type="ChEBI" id="CHEBI:15378"/>
        <dbReference type="ChEBI" id="CHEBI:57501"/>
        <dbReference type="ChEBI" id="CHEBI:57783"/>
        <dbReference type="ChEBI" id="CHEBI:58349"/>
        <dbReference type="ChEBI" id="CHEBI:78442"/>
        <dbReference type="ChEBI" id="CHEBI:78520"/>
        <dbReference type="EC" id="1.2.1.70"/>
    </reaction>
</comment>
<dbReference type="Gene3D" id="3.30.460.30">
    <property type="entry name" value="Glutamyl-tRNA reductase, N-terminal domain"/>
    <property type="match status" value="1"/>
</dbReference>
<dbReference type="InterPro" id="IPR000343">
    <property type="entry name" value="4pyrrol_synth_GluRdtase"/>
</dbReference>
<dbReference type="InterPro" id="IPR036291">
    <property type="entry name" value="NAD(P)-bd_dom_sf"/>
</dbReference>
<proteinExistence type="inferred from homology"/>
<dbReference type="PANTHER" id="PTHR43013">
    <property type="entry name" value="GLUTAMYL-TRNA REDUCTASE"/>
    <property type="match status" value="1"/>
</dbReference>
<dbReference type="SUPFAM" id="SSF51735">
    <property type="entry name" value="NAD(P)-binding Rossmann-fold domains"/>
    <property type="match status" value="1"/>
</dbReference>
<feature type="domain" description="Glutamyl-tRNA reductase N-terminal" evidence="17">
    <location>
        <begin position="6"/>
        <end position="154"/>
    </location>
</feature>
<dbReference type="InterPro" id="IPR015895">
    <property type="entry name" value="4pyrrol_synth_GluRdtase_N"/>
</dbReference>
<dbReference type="CDD" id="cd05213">
    <property type="entry name" value="NAD_bind_Glutamyl_tRNA_reduct"/>
    <property type="match status" value="1"/>
</dbReference>
<evidence type="ECO:0000256" key="13">
    <source>
        <dbReference type="PIRSR" id="PIRSR000445-4"/>
    </source>
</evidence>
<dbReference type="FunFam" id="3.30.460.30:FF:000001">
    <property type="entry name" value="Glutamyl-tRNA reductase"/>
    <property type="match status" value="1"/>
</dbReference>
<keyword evidence="5 9" id="KW-0560">Oxidoreductase</keyword>
<dbReference type="InterPro" id="IPR006151">
    <property type="entry name" value="Shikm_DH/Glu-tRNA_Rdtase"/>
</dbReference>
<comment type="function">
    <text evidence="9">Catalyzes the NADPH-dependent reduction of glutamyl-tRNA(Glu) to glutamate 1-semialdehyde (GSA).</text>
</comment>
<organism evidence="18 19">
    <name type="scientific">Arenimonas maotaiensis</name>
    <dbReference type="NCBI Taxonomy" id="1446479"/>
    <lineage>
        <taxon>Bacteria</taxon>
        <taxon>Pseudomonadati</taxon>
        <taxon>Pseudomonadota</taxon>
        <taxon>Gammaproteobacteria</taxon>
        <taxon>Lysobacterales</taxon>
        <taxon>Lysobacteraceae</taxon>
        <taxon>Arenimonas</taxon>
    </lineage>
</organism>
<comment type="pathway">
    <text evidence="1 9 14">Porphyrin-containing compound metabolism; protoporphyrin-IX biosynthesis; 5-aminolevulinate from L-glutamyl-tRNA(Glu): step 1/2.</text>
</comment>
<dbReference type="InterPro" id="IPR036343">
    <property type="entry name" value="GluRdtase_N_sf"/>
</dbReference>
<evidence type="ECO:0000256" key="7">
    <source>
        <dbReference type="ARBA" id="ARBA00047464"/>
    </source>
</evidence>
<dbReference type="InterPro" id="IPR018214">
    <property type="entry name" value="GluRdtase_CS"/>
</dbReference>
<gene>
    <name evidence="9 18" type="primary">hemA</name>
    <name evidence="18" type="ORF">GCM10010960_11160</name>
</gene>
<evidence type="ECO:0000256" key="5">
    <source>
        <dbReference type="ARBA" id="ARBA00023002"/>
    </source>
</evidence>
<dbReference type="SUPFAM" id="SSF69742">
    <property type="entry name" value="Glutamyl tRNA-reductase catalytic, N-terminal domain"/>
    <property type="match status" value="1"/>
</dbReference>
<dbReference type="EC" id="1.2.1.70" evidence="3 9"/>
<keyword evidence="4 9" id="KW-0521">NADP</keyword>
<evidence type="ECO:0000256" key="9">
    <source>
        <dbReference type="HAMAP-Rule" id="MF_00087"/>
    </source>
</evidence>
<dbReference type="PANTHER" id="PTHR43013:SF1">
    <property type="entry name" value="GLUTAMYL-TRNA REDUCTASE"/>
    <property type="match status" value="1"/>
</dbReference>
<comment type="similarity">
    <text evidence="2 9 14">Belongs to the glutamyl-tRNA reductase family.</text>
</comment>
<evidence type="ECO:0000259" key="17">
    <source>
        <dbReference type="Pfam" id="PF05201"/>
    </source>
</evidence>
<name>A0A917CJQ2_9GAMM</name>
<feature type="binding site" evidence="9 11">
    <location>
        <begin position="112"/>
        <end position="114"/>
    </location>
    <ligand>
        <name>substrate</name>
    </ligand>
</feature>
<comment type="domain">
    <text evidence="9">Possesses an unusual extended V-shaped dimeric structure with each monomer consisting of three distinct domains arranged along a curved 'spinal' alpha-helix. The N-terminal catalytic domain specifically recognizes the glutamate moiety of the substrate. The second domain is the NADPH-binding domain, and the third C-terminal domain is responsible for dimerization.</text>
</comment>
<dbReference type="Pfam" id="PF00745">
    <property type="entry name" value="GlutR_dimer"/>
    <property type="match status" value="1"/>
</dbReference>
<dbReference type="HAMAP" id="MF_00087">
    <property type="entry name" value="Glu_tRNA_reductase"/>
    <property type="match status" value="1"/>
</dbReference>
<feature type="domain" description="Quinate/shikimate 5-dehydrogenase/glutamyl-tRNA reductase" evidence="16">
    <location>
        <begin position="169"/>
        <end position="304"/>
    </location>
</feature>
<protein>
    <recommendedName>
        <fullName evidence="8 9">Glutamyl-tRNA reductase</fullName>
        <shortName evidence="9">GluTR</shortName>
        <ecNumber evidence="3 9">1.2.1.70</ecNumber>
    </recommendedName>
</protein>
<evidence type="ECO:0000256" key="3">
    <source>
        <dbReference type="ARBA" id="ARBA00012970"/>
    </source>
</evidence>
<dbReference type="RefSeq" id="WP_188448653.1">
    <property type="nucleotide sequence ID" value="NZ_BMFO01000002.1"/>
</dbReference>
<evidence type="ECO:0000256" key="1">
    <source>
        <dbReference type="ARBA" id="ARBA00005059"/>
    </source>
</evidence>
<evidence type="ECO:0000256" key="6">
    <source>
        <dbReference type="ARBA" id="ARBA00023244"/>
    </source>
</evidence>
<dbReference type="EMBL" id="BMFO01000002">
    <property type="protein sequence ID" value="GGF91005.1"/>
    <property type="molecule type" value="Genomic_DNA"/>
</dbReference>
<keyword evidence="6 9" id="KW-0627">Porphyrin biosynthesis</keyword>
<dbReference type="Proteomes" id="UP000632858">
    <property type="component" value="Unassembled WGS sequence"/>
</dbReference>
<evidence type="ECO:0000259" key="16">
    <source>
        <dbReference type="Pfam" id="PF01488"/>
    </source>
</evidence>
<dbReference type="Pfam" id="PF01488">
    <property type="entry name" value="Shikimate_DH"/>
    <property type="match status" value="1"/>
</dbReference>
<comment type="miscellaneous">
    <text evidence="9">During catalysis, the active site Cys acts as a nucleophile attacking the alpha-carbonyl group of tRNA-bound glutamate with the formation of a thioester intermediate between enzyme and glutamate, and the concomitant release of tRNA(Glu). The thioester intermediate is finally reduced by direct hydride transfer from NADPH, to form the product GSA.</text>
</comment>
<evidence type="ECO:0000259" key="15">
    <source>
        <dbReference type="Pfam" id="PF00745"/>
    </source>
</evidence>
<dbReference type="GO" id="GO:0008883">
    <property type="term" value="F:glutamyl-tRNA reductase activity"/>
    <property type="evidence" value="ECO:0007669"/>
    <property type="project" value="UniProtKB-UniRule"/>
</dbReference>
<dbReference type="InterPro" id="IPR036453">
    <property type="entry name" value="GluRdtase_dimer_dom_sf"/>
</dbReference>
<dbReference type="Pfam" id="PF05201">
    <property type="entry name" value="GlutR_N"/>
    <property type="match status" value="1"/>
</dbReference>
<feature type="domain" description="Tetrapyrrole biosynthesis glutamyl-tRNA reductase dimerisation" evidence="15">
    <location>
        <begin position="318"/>
        <end position="415"/>
    </location>
</feature>
<feature type="binding site" evidence="9 11">
    <location>
        <position position="107"/>
    </location>
    <ligand>
        <name>substrate</name>
    </ligand>
</feature>
<keyword evidence="19" id="KW-1185">Reference proteome</keyword>
<evidence type="ECO:0000256" key="4">
    <source>
        <dbReference type="ARBA" id="ARBA00022857"/>
    </source>
</evidence>
<comment type="subunit">
    <text evidence="9">Homodimer.</text>
</comment>
<dbReference type="PROSITE" id="PS00747">
    <property type="entry name" value="GLUTR"/>
    <property type="match status" value="1"/>
</dbReference>
<feature type="site" description="Important for activity" evidence="9 13">
    <location>
        <position position="97"/>
    </location>
</feature>
<evidence type="ECO:0000256" key="2">
    <source>
        <dbReference type="ARBA" id="ARBA00005916"/>
    </source>
</evidence>
<dbReference type="NCBIfam" id="TIGR01035">
    <property type="entry name" value="hemA"/>
    <property type="match status" value="1"/>
</dbReference>
<feature type="binding site" evidence="9 11">
    <location>
        <position position="118"/>
    </location>
    <ligand>
        <name>substrate</name>
    </ligand>
</feature>
<dbReference type="InterPro" id="IPR015896">
    <property type="entry name" value="4pyrrol_synth_GluRdtase_dimer"/>
</dbReference>
<evidence type="ECO:0000256" key="10">
    <source>
        <dbReference type="PIRSR" id="PIRSR000445-1"/>
    </source>
</evidence>
<evidence type="ECO:0000256" key="14">
    <source>
        <dbReference type="RuleBase" id="RU000584"/>
    </source>
</evidence>
<feature type="binding site" evidence="9 12">
    <location>
        <begin position="187"/>
        <end position="192"/>
    </location>
    <ligand>
        <name>NADP(+)</name>
        <dbReference type="ChEBI" id="CHEBI:58349"/>
    </ligand>
</feature>
<dbReference type="FunFam" id="3.40.50.720:FF:000031">
    <property type="entry name" value="Glutamyl-tRNA reductase"/>
    <property type="match status" value="1"/>
</dbReference>
<dbReference type="AlphaFoldDB" id="A0A917CJQ2"/>
<reference evidence="18" key="1">
    <citation type="journal article" date="2014" name="Int. J. Syst. Evol. Microbiol.">
        <title>Complete genome sequence of Corynebacterium casei LMG S-19264T (=DSM 44701T), isolated from a smear-ripened cheese.</title>
        <authorList>
            <consortium name="US DOE Joint Genome Institute (JGI-PGF)"/>
            <person name="Walter F."/>
            <person name="Albersmeier A."/>
            <person name="Kalinowski J."/>
            <person name="Ruckert C."/>
        </authorList>
    </citation>
    <scope>NUCLEOTIDE SEQUENCE</scope>
    <source>
        <strain evidence="18">CGMCC 1.12726</strain>
    </source>
</reference>
<evidence type="ECO:0000313" key="18">
    <source>
        <dbReference type="EMBL" id="GGF91005.1"/>
    </source>
</evidence>
<accession>A0A917CJQ2</accession>
<evidence type="ECO:0000256" key="11">
    <source>
        <dbReference type="PIRSR" id="PIRSR000445-2"/>
    </source>
</evidence>
<dbReference type="Gene3D" id="3.40.50.720">
    <property type="entry name" value="NAD(P)-binding Rossmann-like Domain"/>
    <property type="match status" value="1"/>
</dbReference>
<dbReference type="GO" id="GO:0050661">
    <property type="term" value="F:NADP binding"/>
    <property type="evidence" value="ECO:0007669"/>
    <property type="project" value="InterPro"/>
</dbReference>
<reference evidence="18" key="2">
    <citation type="submission" date="2020-09" db="EMBL/GenBank/DDBJ databases">
        <authorList>
            <person name="Sun Q."/>
            <person name="Zhou Y."/>
        </authorList>
    </citation>
    <scope>NUCLEOTIDE SEQUENCE</scope>
    <source>
        <strain evidence="18">CGMCC 1.12726</strain>
    </source>
</reference>